<protein>
    <submittedName>
        <fullName evidence="1">Uncharacterized protein</fullName>
    </submittedName>
</protein>
<reference evidence="1" key="2">
    <citation type="journal article" date="2015" name="Fish Shellfish Immunol.">
        <title>Early steps in the European eel (Anguilla anguilla)-Vibrio vulnificus interaction in the gills: Role of the RtxA13 toxin.</title>
        <authorList>
            <person name="Callol A."/>
            <person name="Pajuelo D."/>
            <person name="Ebbesson L."/>
            <person name="Teles M."/>
            <person name="MacKenzie S."/>
            <person name="Amaro C."/>
        </authorList>
    </citation>
    <scope>NUCLEOTIDE SEQUENCE</scope>
</reference>
<organism evidence="1">
    <name type="scientific">Anguilla anguilla</name>
    <name type="common">European freshwater eel</name>
    <name type="synonym">Muraena anguilla</name>
    <dbReference type="NCBI Taxonomy" id="7936"/>
    <lineage>
        <taxon>Eukaryota</taxon>
        <taxon>Metazoa</taxon>
        <taxon>Chordata</taxon>
        <taxon>Craniata</taxon>
        <taxon>Vertebrata</taxon>
        <taxon>Euteleostomi</taxon>
        <taxon>Actinopterygii</taxon>
        <taxon>Neopterygii</taxon>
        <taxon>Teleostei</taxon>
        <taxon>Anguilliformes</taxon>
        <taxon>Anguillidae</taxon>
        <taxon>Anguilla</taxon>
    </lineage>
</organism>
<name>A0A0E9TUA0_ANGAN</name>
<proteinExistence type="predicted"/>
<accession>A0A0E9TUA0</accession>
<reference evidence="1" key="1">
    <citation type="submission" date="2014-11" db="EMBL/GenBank/DDBJ databases">
        <authorList>
            <person name="Amaro Gonzalez C."/>
        </authorList>
    </citation>
    <scope>NUCLEOTIDE SEQUENCE</scope>
</reference>
<dbReference type="AlphaFoldDB" id="A0A0E9TUA0"/>
<sequence>MAPCTILHWRSPVRYQWGPCTRTASSLSGRVWIKNPVHPDASIPAKERKCDTLTQV</sequence>
<evidence type="ECO:0000313" key="1">
    <source>
        <dbReference type="EMBL" id="JAH57047.1"/>
    </source>
</evidence>
<dbReference type="EMBL" id="GBXM01051530">
    <property type="protein sequence ID" value="JAH57047.1"/>
    <property type="molecule type" value="Transcribed_RNA"/>
</dbReference>